<protein>
    <submittedName>
        <fullName evidence="2">Uncharacterized protein</fullName>
    </submittedName>
</protein>
<accession>A0A7W5YKX9</accession>
<dbReference type="AlphaFoldDB" id="A0A7W5YKX9"/>
<dbReference type="EMBL" id="JACIBV010000001">
    <property type="protein sequence ID" value="MBB3724597.1"/>
    <property type="molecule type" value="Genomic_DNA"/>
</dbReference>
<proteinExistence type="predicted"/>
<name>A0A7W5YKX9_9ACTN</name>
<gene>
    <name evidence="2" type="ORF">FHR33_000457</name>
</gene>
<reference evidence="2 3" key="1">
    <citation type="submission" date="2020-08" db="EMBL/GenBank/DDBJ databases">
        <title>Sequencing the genomes of 1000 actinobacteria strains.</title>
        <authorList>
            <person name="Klenk H.-P."/>
        </authorList>
    </citation>
    <scope>NUCLEOTIDE SEQUENCE [LARGE SCALE GENOMIC DNA]</scope>
    <source>
        <strain evidence="2 3">DSM 44320</strain>
    </source>
</reference>
<sequence length="65" mass="7291">MASTAHGSGPRVAQIVEMLGERLDNPELSLLFARPFRLALLRGRHAQLRPPGPSPDLQRKMDDFR</sequence>
<organism evidence="2 3">
    <name type="scientific">Nonomuraea dietziae</name>
    <dbReference type="NCBI Taxonomy" id="65515"/>
    <lineage>
        <taxon>Bacteria</taxon>
        <taxon>Bacillati</taxon>
        <taxon>Actinomycetota</taxon>
        <taxon>Actinomycetes</taxon>
        <taxon>Streptosporangiales</taxon>
        <taxon>Streptosporangiaceae</taxon>
        <taxon>Nonomuraea</taxon>
    </lineage>
</organism>
<dbReference type="Proteomes" id="UP000579945">
    <property type="component" value="Unassembled WGS sequence"/>
</dbReference>
<dbReference type="RefSeq" id="WP_183642746.1">
    <property type="nucleotide sequence ID" value="NZ_JACIBV010000001.1"/>
</dbReference>
<evidence type="ECO:0000256" key="1">
    <source>
        <dbReference type="SAM" id="MobiDB-lite"/>
    </source>
</evidence>
<keyword evidence="3" id="KW-1185">Reference proteome</keyword>
<evidence type="ECO:0000313" key="2">
    <source>
        <dbReference type="EMBL" id="MBB3724597.1"/>
    </source>
</evidence>
<evidence type="ECO:0000313" key="3">
    <source>
        <dbReference type="Proteomes" id="UP000579945"/>
    </source>
</evidence>
<comment type="caution">
    <text evidence="2">The sequence shown here is derived from an EMBL/GenBank/DDBJ whole genome shotgun (WGS) entry which is preliminary data.</text>
</comment>
<feature type="region of interest" description="Disordered" evidence="1">
    <location>
        <begin position="44"/>
        <end position="65"/>
    </location>
</feature>
<dbReference type="GeneID" id="95387090"/>